<organism evidence="3 4">
    <name type="scientific">Cuscuta campestris</name>
    <dbReference type="NCBI Taxonomy" id="132261"/>
    <lineage>
        <taxon>Eukaryota</taxon>
        <taxon>Viridiplantae</taxon>
        <taxon>Streptophyta</taxon>
        <taxon>Embryophyta</taxon>
        <taxon>Tracheophyta</taxon>
        <taxon>Spermatophyta</taxon>
        <taxon>Magnoliopsida</taxon>
        <taxon>eudicotyledons</taxon>
        <taxon>Gunneridae</taxon>
        <taxon>Pentapetalae</taxon>
        <taxon>asterids</taxon>
        <taxon>lamiids</taxon>
        <taxon>Solanales</taxon>
        <taxon>Convolvulaceae</taxon>
        <taxon>Cuscuteae</taxon>
        <taxon>Cuscuta</taxon>
        <taxon>Cuscuta subgen. Grammica</taxon>
        <taxon>Cuscuta sect. Cleistogrammica</taxon>
    </lineage>
</organism>
<name>A0A484L1L8_9ASTE</name>
<protein>
    <recommendedName>
        <fullName evidence="2">DUF6598 domain-containing protein</fullName>
    </recommendedName>
</protein>
<evidence type="ECO:0000256" key="1">
    <source>
        <dbReference type="SAM" id="MobiDB-lite"/>
    </source>
</evidence>
<proteinExistence type="predicted"/>
<dbReference type="Proteomes" id="UP000595140">
    <property type="component" value="Unassembled WGS sequence"/>
</dbReference>
<accession>A0A484L1L8</accession>
<reference evidence="3 4" key="1">
    <citation type="submission" date="2018-04" db="EMBL/GenBank/DDBJ databases">
        <authorList>
            <person name="Vogel A."/>
        </authorList>
    </citation>
    <scope>NUCLEOTIDE SEQUENCE [LARGE SCALE GENOMIC DNA]</scope>
</reference>
<dbReference type="InterPro" id="IPR046533">
    <property type="entry name" value="DUF6598"/>
</dbReference>
<dbReference type="PANTHER" id="PTHR33065">
    <property type="entry name" value="OS07G0486400 PROTEIN"/>
    <property type="match status" value="1"/>
</dbReference>
<dbReference type="PANTHER" id="PTHR33065:SF88">
    <property type="entry name" value="OS11G0104220 PROTEIN"/>
    <property type="match status" value="1"/>
</dbReference>
<dbReference type="EMBL" id="OOIL02000889">
    <property type="protein sequence ID" value="VFQ70190.1"/>
    <property type="molecule type" value="Genomic_DNA"/>
</dbReference>
<evidence type="ECO:0000313" key="3">
    <source>
        <dbReference type="EMBL" id="VFQ70190.1"/>
    </source>
</evidence>
<dbReference type="OrthoDB" id="1328512at2759"/>
<feature type="domain" description="DUF6598" evidence="2">
    <location>
        <begin position="93"/>
        <end position="327"/>
    </location>
</feature>
<sequence length="723" mass="81851">MDATRELIKHFPYGSLQDAEKFFRSLETPRVSDCIVYATKLLKEYPYATLKDVEKFIITSDNLRVIDKVIQAVSITRETEELKGREHVEAGPLLHVHSVHVQPKEALQNRPLVVFGTIRVKYQNIRSGEVMQLDVYSRSADDGDCIGPSGGDLTLGWPDTFRNHQDLWMGLHGTTVGVDLYLKTEDKVVPFAQEEILVEDSTECDFEEVRSKEFQCALCSATLVYIAMPFAALCQVHVGFSGKDKSRLVDVAGKIVAQYKSTYGNYDSEACVLFEKQNDFEPVRMKNNLSLSRTWLGLPAYSSLEIDLDLRDFNTNRKLVRKRVRLFHENGAYAGEYAEAVDDLAIIIDARLFPYPHDGRNGCNDLDKDESNNELSSSNNGNPCFVIPPFVPFQLIRCHRHGRQNIPQPSKLAEFYSIFIGRKKLVALNIVGRVGFSSNDNTQYLFKRTTGYDASKVEDSQKLLPLSDVYSCFDENTSIELKVDLEDLDDEFKNRGFATYKLGFVNHNSSYNTQICSVFPGKDGFCALHYSLFPRACEASIEIFLRVKSAQAQDGKIYGSAITQYSNFDYSTKLKRDYFRSVLFKRTDKDPVQLGSDGRVPLSRCAVVVPMDSSLIIEVDFCSLSVKDHLTFTEKFKIGCCCFRTETNDYELGIRFTWSDGLHDGWRDIDEDKDCRKGGVIQTKRSVKRKQPDPHGGGSDLDDDEEYFGSDFGSMPTPMDMSP</sequence>
<gene>
    <name evidence="3" type="ORF">CCAM_LOCUS11966</name>
</gene>
<dbReference type="AlphaFoldDB" id="A0A484L1L8"/>
<evidence type="ECO:0000313" key="4">
    <source>
        <dbReference type="Proteomes" id="UP000595140"/>
    </source>
</evidence>
<evidence type="ECO:0000259" key="2">
    <source>
        <dbReference type="Pfam" id="PF20241"/>
    </source>
</evidence>
<keyword evidence="4" id="KW-1185">Reference proteome</keyword>
<feature type="region of interest" description="Disordered" evidence="1">
    <location>
        <begin position="678"/>
        <end position="723"/>
    </location>
</feature>
<feature type="domain" description="DUF6598" evidence="2">
    <location>
        <begin position="417"/>
        <end position="646"/>
    </location>
</feature>
<dbReference type="Pfam" id="PF20241">
    <property type="entry name" value="DUF6598"/>
    <property type="match status" value="2"/>
</dbReference>